<sequence length="254" mass="28443">MRSQKQATHKACRKTTNQQTNHIMTTVPLLTTLGLFIIDGNQYPASINRPAENNIIGGGALYAIIGGRIACGQKLGRQICGIIDKGSDFPEEIEDEMKTWDSGAIFRNTPDRLTSRGVNIYGEDGVRQFVYKSPKKRIVADDILKTGNLLDLRTFHFCCSIERCEETIDIFLAERAKKGILTRPKFIFEPFPEVCVAENLENLHKIMHKVDVFSPNLNEAADFYSMLVLPETPEDIEQLALKFLASSGPVLHSN</sequence>
<dbReference type="STRING" id="2163413.A0A4P6XS97"/>
<protein>
    <recommendedName>
        <fullName evidence="3">Carbohydrate kinase PfkB domain-containing protein</fullName>
    </recommendedName>
</protein>
<evidence type="ECO:0000313" key="2">
    <source>
        <dbReference type="Proteomes" id="UP000292447"/>
    </source>
</evidence>
<dbReference type="PANTHER" id="PTHR47098">
    <property type="entry name" value="PROTEIN MAK32"/>
    <property type="match status" value="1"/>
</dbReference>
<dbReference type="PANTHER" id="PTHR47098:SF2">
    <property type="entry name" value="PROTEIN MAK32"/>
    <property type="match status" value="1"/>
</dbReference>
<dbReference type="AlphaFoldDB" id="A0A4P6XS97"/>
<dbReference type="SUPFAM" id="SSF53613">
    <property type="entry name" value="Ribokinase-like"/>
    <property type="match status" value="1"/>
</dbReference>
<keyword evidence="2" id="KW-1185">Reference proteome</keyword>
<accession>A0A4P6XS97</accession>
<name>A0A4P6XS97_9ASCO</name>
<proteinExistence type="predicted"/>
<dbReference type="Proteomes" id="UP000292447">
    <property type="component" value="Chromosome V"/>
</dbReference>
<evidence type="ECO:0008006" key="3">
    <source>
        <dbReference type="Google" id="ProtNLM"/>
    </source>
</evidence>
<reference evidence="2" key="1">
    <citation type="submission" date="2019-03" db="EMBL/GenBank/DDBJ databases">
        <title>Snf2 controls pulcherriminic acid biosynthesis and connects pigmentation and antifungal activity of the yeast Metschnikowia pulcherrima.</title>
        <authorList>
            <person name="Gore-Lloyd D."/>
            <person name="Sumann I."/>
            <person name="Brachmann A.O."/>
            <person name="Schneeberger K."/>
            <person name="Ortiz-Merino R.A."/>
            <person name="Moreno-Beltran M."/>
            <person name="Schlaefli M."/>
            <person name="Kirner P."/>
            <person name="Santos Kron A."/>
            <person name="Wolfe K.H."/>
            <person name="Piel J."/>
            <person name="Ahrens C.H."/>
            <person name="Henk D."/>
            <person name="Freimoser F.M."/>
        </authorList>
    </citation>
    <scope>NUCLEOTIDE SEQUENCE [LARGE SCALE GENOMIC DNA]</scope>
    <source>
        <strain evidence="2">APC 1.2</strain>
    </source>
</reference>
<dbReference type="Gene3D" id="3.40.1190.20">
    <property type="match status" value="1"/>
</dbReference>
<dbReference type="EMBL" id="CP034460">
    <property type="protein sequence ID" value="QBM89999.1"/>
    <property type="molecule type" value="Genomic_DNA"/>
</dbReference>
<evidence type="ECO:0000313" key="1">
    <source>
        <dbReference type="EMBL" id="QBM89999.1"/>
    </source>
</evidence>
<gene>
    <name evidence="1" type="ORF">METSCH_E02360</name>
</gene>
<dbReference type="InterPro" id="IPR029056">
    <property type="entry name" value="Ribokinase-like"/>
</dbReference>
<organism evidence="1 2">
    <name type="scientific">Metschnikowia aff. pulcherrima</name>
    <dbReference type="NCBI Taxonomy" id="2163413"/>
    <lineage>
        <taxon>Eukaryota</taxon>
        <taxon>Fungi</taxon>
        <taxon>Dikarya</taxon>
        <taxon>Ascomycota</taxon>
        <taxon>Saccharomycotina</taxon>
        <taxon>Pichiomycetes</taxon>
        <taxon>Metschnikowiaceae</taxon>
        <taxon>Metschnikowia</taxon>
    </lineage>
</organism>